<keyword evidence="4" id="KW-0472">Membrane</keyword>
<keyword evidence="2" id="KW-0808">Transferase</keyword>
<dbReference type="GO" id="GO:0032259">
    <property type="term" value="P:methylation"/>
    <property type="evidence" value="ECO:0007669"/>
    <property type="project" value="UniProtKB-KW"/>
</dbReference>
<sequence>MADVGSVDANRQFEDTLKLSSALKSAPGGPDGHTDKNMSLSHGISRLGTSTFLFSSAIAFIFAFAIHIRMFPISSVDRPTQFLQWFVEHGGIHNGVAINLDSSIVAIHDLPVGHEVSSIPISMVVNHDAIMENNVTKLLSISDHFDDISILAVFLAANRQNPDWAPYIAMMQTVTSIPLFYNDDELDLLKGSVVVDMLNDLQTKLNLQFAHLTPHLPDLTIDEYKVFWSLAAFRAFGMHVDDKWESVLIPLFDMATHDPKGGCEVRYDASSNRVILKATLPVKSGMGITTLFQNVSNSLLLFSYGFTLENNDQDVCCRIHFEAKNMVCDLHASMSDEVTHACMAALRGGEKAESIAAESAIMEDMIYAIQNARKAFSSTLEEDDTLLARQSDLSVNQINAIRARRSDKICLNELETLFSGILEIVHDGMSEEAILERFNSWPGVGEYISMLNTLKDTVVDDD</sequence>
<feature type="transmembrane region" description="Helical" evidence="4">
    <location>
        <begin position="47"/>
        <end position="68"/>
    </location>
</feature>
<dbReference type="PANTHER" id="PTHR13271:SF137">
    <property type="entry name" value="SET DOMAIN-CONTAINING PROTEIN"/>
    <property type="match status" value="1"/>
</dbReference>
<proteinExistence type="predicted"/>
<keyword evidence="4" id="KW-1133">Transmembrane helix</keyword>
<dbReference type="PANTHER" id="PTHR13271">
    <property type="entry name" value="UNCHARACTERIZED PUTATIVE METHYLTRANSFERASE"/>
    <property type="match status" value="1"/>
</dbReference>
<dbReference type="InterPro" id="IPR036464">
    <property type="entry name" value="Rubisco_LSMT_subst-bd_sf"/>
</dbReference>
<protein>
    <recommendedName>
        <fullName evidence="6">SET domain-containing protein</fullName>
    </recommendedName>
</protein>
<dbReference type="InterPro" id="IPR046341">
    <property type="entry name" value="SET_dom_sf"/>
</dbReference>
<dbReference type="Gene3D" id="3.90.1410.10">
    <property type="entry name" value="set domain protein methyltransferase, domain 1"/>
    <property type="match status" value="1"/>
</dbReference>
<evidence type="ECO:0008006" key="6">
    <source>
        <dbReference type="Google" id="ProtNLM"/>
    </source>
</evidence>
<keyword evidence="1" id="KW-0489">Methyltransferase</keyword>
<accession>A0A0H5QL03</accession>
<dbReference type="SUPFAM" id="SSF81822">
    <property type="entry name" value="RuBisCo LSMT C-terminal, substrate-binding domain"/>
    <property type="match status" value="1"/>
</dbReference>
<evidence type="ECO:0000256" key="1">
    <source>
        <dbReference type="ARBA" id="ARBA00022603"/>
    </source>
</evidence>
<dbReference type="Gene3D" id="3.90.1420.10">
    <property type="entry name" value="Rubisco LSMT, substrate-binding domain"/>
    <property type="match status" value="1"/>
</dbReference>
<dbReference type="CDD" id="cd10527">
    <property type="entry name" value="SET_LSMT"/>
    <property type="match status" value="1"/>
</dbReference>
<name>A0A0H5QL03_9EUKA</name>
<dbReference type="EMBL" id="HACM01002353">
    <property type="protein sequence ID" value="CRZ02795.1"/>
    <property type="molecule type" value="Transcribed_RNA"/>
</dbReference>
<dbReference type="AlphaFoldDB" id="A0A0H5QL03"/>
<reference evidence="5" key="1">
    <citation type="submission" date="2015-04" db="EMBL/GenBank/DDBJ databases">
        <title>The genome sequence of the plant pathogenic Rhizarian Plasmodiophora brassicae reveals insights in its biotrophic life cycle and the origin of chitin synthesis.</title>
        <authorList>
            <person name="Schwelm A."/>
            <person name="Fogelqvist J."/>
            <person name="Knaust A."/>
            <person name="Julke S."/>
            <person name="Lilja T."/>
            <person name="Dhandapani V."/>
            <person name="Bonilla-Rosso G."/>
            <person name="Karlsson M."/>
            <person name="Shevchenko A."/>
            <person name="Choi S.R."/>
            <person name="Kim H.G."/>
            <person name="Park J.Y."/>
            <person name="Lim Y.P."/>
            <person name="Ludwig-Muller J."/>
            <person name="Dixelius C."/>
        </authorList>
    </citation>
    <scope>NUCLEOTIDE SEQUENCE</scope>
    <source>
        <tissue evidence="5">Potato root galls</tissue>
    </source>
</reference>
<keyword evidence="3" id="KW-0949">S-adenosyl-L-methionine</keyword>
<keyword evidence="4" id="KW-0812">Transmembrane</keyword>
<evidence type="ECO:0000256" key="3">
    <source>
        <dbReference type="ARBA" id="ARBA00022691"/>
    </source>
</evidence>
<dbReference type="SUPFAM" id="SSF82199">
    <property type="entry name" value="SET domain"/>
    <property type="match status" value="1"/>
</dbReference>
<evidence type="ECO:0000256" key="2">
    <source>
        <dbReference type="ARBA" id="ARBA00022679"/>
    </source>
</evidence>
<organism evidence="5">
    <name type="scientific">Spongospora subterranea</name>
    <dbReference type="NCBI Taxonomy" id="70186"/>
    <lineage>
        <taxon>Eukaryota</taxon>
        <taxon>Sar</taxon>
        <taxon>Rhizaria</taxon>
        <taxon>Endomyxa</taxon>
        <taxon>Phytomyxea</taxon>
        <taxon>Plasmodiophorida</taxon>
        <taxon>Plasmodiophoridae</taxon>
        <taxon>Spongospora</taxon>
    </lineage>
</organism>
<dbReference type="GO" id="GO:0016279">
    <property type="term" value="F:protein-lysine N-methyltransferase activity"/>
    <property type="evidence" value="ECO:0007669"/>
    <property type="project" value="TreeGrafter"/>
</dbReference>
<evidence type="ECO:0000313" key="5">
    <source>
        <dbReference type="EMBL" id="CRZ02795.1"/>
    </source>
</evidence>
<evidence type="ECO:0000256" key="4">
    <source>
        <dbReference type="SAM" id="Phobius"/>
    </source>
</evidence>
<dbReference type="InterPro" id="IPR050600">
    <property type="entry name" value="SETD3_SETD6_MTase"/>
</dbReference>